<name>A0A2D2W490_9CAUD</name>
<evidence type="ECO:0000313" key="1">
    <source>
        <dbReference type="EMBL" id="ATS92869.1"/>
    </source>
</evidence>
<organism evidence="1 2">
    <name type="scientific">Mycobacterium phage Superphikiman</name>
    <dbReference type="NCBI Taxonomy" id="2041551"/>
    <lineage>
        <taxon>Viruses</taxon>
        <taxon>Duplodnaviria</taxon>
        <taxon>Heunggongvirae</taxon>
        <taxon>Uroviricota</taxon>
        <taxon>Caudoviricetes</taxon>
        <taxon>Omegavirus</taxon>
        <taxon>Omegavirus courthouse</taxon>
    </lineage>
</organism>
<proteinExistence type="predicted"/>
<reference evidence="1 2" key="1">
    <citation type="submission" date="2017-09" db="EMBL/GenBank/DDBJ databases">
        <authorList>
            <person name="Pradhan P."/>
            <person name="Aluri L.S."/>
            <person name="Anandarajan D."/>
            <person name="Beiriger J.C."/>
            <person name="Bethamcharla R."/>
            <person name="Betini N."/>
            <person name="Bhatt S.D."/>
            <person name="Chengalvala S."/>
            <person name="Cox N.E."/>
            <person name="Delvadia B.P."/>
            <person name="Desai A.S."/>
            <person name="Devaney A.M."/>
            <person name="Doyle B.K."/>
            <person name="Edgerton A.O."/>
            <person name="Erlich M.C."/>
            <person name="Fitzpatrick K.C."/>
            <person name="Gajjar E.A."/>
            <person name="Ganguly A."/>
            <person name="Gill R.S."/>
            <person name="Goldman M.G."/>
            <person name="Good P.M."/>
            <person name="Gupta N."/>
            <person name="Haddad L.M."/>
            <person name="Han E.J."/>
            <person name="Jain S."/>
            <person name="Jiang A."/>
            <person name="Jurgielewicz A.D."/>
            <person name="Kainth D.K."/>
            <person name="Karam J.M."/>
            <person name="Kodavatiganti M."/>
            <person name="Kriete S.J."/>
            <person name="MacDonald C.E."/>
            <person name="Maret J.P."/>
            <person name="Mathew A.E."/>
            <person name="Nako S."/>
            <person name="Natrajan M."/>
            <person name="Nishu N.M."/>
            <person name="Parikh A."/>
            <person name="Patel N."/>
            <person name="Patel P.D."/>
            <person name="Patel S."/>
            <person name="Patra K."/>
            <person name="Pumpuckdee D."/>
            <person name="Rai K."/>
            <person name="Ramanathan A."/>
            <person name="Sarkar A."/>
            <person name="Schaffer B.L."/>
            <person name="Shah P."/>
            <person name="Tata R.K."/>
            <person name="Tawfik A.H."/>
            <person name="Thuremella B.T."/>
            <person name="Toma J."/>
            <person name="Tran T.L."/>
            <person name="Veera S."/>
            <person name="Vemulapalli V.K."/>
            <person name="Vidas T.V."/>
            <person name="Vieira K.S."/>
            <person name="Vijayakumar G."/>
            <person name="Walor T.A."/>
            <person name="White C.R."/>
            <person name="Wong B.M."/>
            <person name="Zhao Sl."/>
            <person name="McDonald M.T."/>
            <person name="Dalia R."/>
            <person name="Little J.L."/>
            <person name="Gurney S.M.R."/>
            <person name="Bollivar D.W."/>
            <person name="Garlena R.A."/>
            <person name="Russell D.A."/>
            <person name="Pope W.H."/>
            <person name="Jacobs-Sera D."/>
            <person name="Hendrix R.W."/>
            <person name="Hatfull G.F."/>
        </authorList>
    </citation>
    <scope>NUCLEOTIDE SEQUENCE [LARGE SCALE GENOMIC DNA]</scope>
</reference>
<evidence type="ECO:0000313" key="2">
    <source>
        <dbReference type="Proteomes" id="UP000240916"/>
    </source>
</evidence>
<gene>
    <name evidence="1" type="ORF">SEA_SUPERPHIKIMAN_26</name>
</gene>
<protein>
    <submittedName>
        <fullName evidence="1">Tail terminator</fullName>
    </submittedName>
</protein>
<accession>A0A2D2W490</accession>
<dbReference type="EMBL" id="MF919534">
    <property type="protein sequence ID" value="ATS92869.1"/>
    <property type="molecule type" value="Genomic_DNA"/>
</dbReference>
<dbReference type="Proteomes" id="UP000240916">
    <property type="component" value="Segment"/>
</dbReference>
<sequence>MTEYEYPPGVKVLIKWLSGIEGVDVRHERPPNSPLPFISVHRIGGGEDENCITDQGRYAFMVFGSSQEMVDDTVRLVTRRMKKLVGYGSQEKVTVGDKSYYADEAHKREERPIDNLDDAIPRKFFGTSLMYDVHMRIVAA</sequence>